<dbReference type="InterPro" id="IPR038729">
    <property type="entry name" value="Rad50/SbcC_AAA"/>
</dbReference>
<comment type="similarity">
    <text evidence="1">Belongs to the SMC family. SbcC subfamily.</text>
</comment>
<dbReference type="GO" id="GO:0016887">
    <property type="term" value="F:ATP hydrolysis activity"/>
    <property type="evidence" value="ECO:0007669"/>
    <property type="project" value="InterPro"/>
</dbReference>
<dbReference type="InterPro" id="IPR025662">
    <property type="entry name" value="Sigma_54_int_dom_ATP-bd_1"/>
</dbReference>
<proteinExistence type="inferred from homology"/>
<dbReference type="Pfam" id="PF13558">
    <property type="entry name" value="SbcC_Walker_B"/>
    <property type="match status" value="1"/>
</dbReference>
<feature type="coiled-coil region" evidence="4">
    <location>
        <begin position="193"/>
        <end position="434"/>
    </location>
</feature>
<dbReference type="RefSeq" id="WP_005398871.1">
    <property type="nucleotide sequence ID" value="NZ_JH601088.1"/>
</dbReference>
<dbReference type="eggNOG" id="COG0419">
    <property type="taxonomic scope" value="Bacteria"/>
</dbReference>
<dbReference type="AlphaFoldDB" id="H3NPT4"/>
<evidence type="ECO:0000313" key="6">
    <source>
        <dbReference type="EMBL" id="EHR33312.1"/>
    </source>
</evidence>
<dbReference type="SUPFAM" id="SSF52540">
    <property type="entry name" value="P-loop containing nucleoside triphosphate hydrolases"/>
    <property type="match status" value="2"/>
</dbReference>
<dbReference type="STRING" id="883114.HMPREF9709_01356"/>
<reference evidence="6 7" key="1">
    <citation type="submission" date="2012-01" db="EMBL/GenBank/DDBJ databases">
        <title>The Genome Sequence of Helcococcus kunzii ATCC 51366.</title>
        <authorList>
            <consortium name="The Broad Institute Genome Sequencing Platform"/>
            <person name="Earl A."/>
            <person name="Ward D."/>
            <person name="Feldgarden M."/>
            <person name="Gevers D."/>
            <person name="Huys G."/>
            <person name="Young S.K."/>
            <person name="Zeng Q."/>
            <person name="Gargeya S."/>
            <person name="Fitzgerald M."/>
            <person name="Haas B."/>
            <person name="Abouelleil A."/>
            <person name="Alvarado L."/>
            <person name="Arachchi H.M."/>
            <person name="Berlin A."/>
            <person name="Chapman S.B."/>
            <person name="Gearin G."/>
            <person name="Goldberg J."/>
            <person name="Griggs A."/>
            <person name="Gujja S."/>
            <person name="Hansen M."/>
            <person name="Heiman D."/>
            <person name="Howarth C."/>
            <person name="Larimer J."/>
            <person name="Lui A."/>
            <person name="MacDonald P.J.P."/>
            <person name="McCowen C."/>
            <person name="Montmayeur A."/>
            <person name="Murphy C."/>
            <person name="Neiman D."/>
            <person name="Pearson M."/>
            <person name="Priest M."/>
            <person name="Roberts A."/>
            <person name="Saif S."/>
            <person name="Shea T."/>
            <person name="Sisk P."/>
            <person name="Stolte C."/>
            <person name="Sykes S."/>
            <person name="Wortman J."/>
            <person name="Nusbaum C."/>
            <person name="Birren B."/>
        </authorList>
    </citation>
    <scope>NUCLEOTIDE SEQUENCE [LARGE SCALE GENOMIC DNA]</scope>
    <source>
        <strain evidence="6 7">ATCC 51366</strain>
    </source>
</reference>
<dbReference type="HOGENOM" id="CLU_004785_2_1_9"/>
<feature type="coiled-coil region" evidence="4">
    <location>
        <begin position="630"/>
        <end position="671"/>
    </location>
</feature>
<keyword evidence="7" id="KW-1185">Reference proteome</keyword>
<evidence type="ECO:0000313" key="7">
    <source>
        <dbReference type="Proteomes" id="UP000004191"/>
    </source>
</evidence>
<dbReference type="PATRIC" id="fig|883114.3.peg.1348"/>
<dbReference type="InterPro" id="IPR027417">
    <property type="entry name" value="P-loop_NTPase"/>
</dbReference>
<name>H3NPT4_9FIRM</name>
<evidence type="ECO:0000256" key="1">
    <source>
        <dbReference type="ARBA" id="ARBA00006930"/>
    </source>
</evidence>
<evidence type="ECO:0000259" key="5">
    <source>
        <dbReference type="Pfam" id="PF13476"/>
    </source>
</evidence>
<dbReference type="GO" id="GO:0006302">
    <property type="term" value="P:double-strand break repair"/>
    <property type="evidence" value="ECO:0007669"/>
    <property type="project" value="InterPro"/>
</dbReference>
<keyword evidence="4" id="KW-0175">Coiled coil</keyword>
<comment type="caution">
    <text evidence="6">The sequence shown here is derived from an EMBL/GenBank/DDBJ whole genome shotgun (WGS) entry which is preliminary data.</text>
</comment>
<dbReference type="Pfam" id="PF13476">
    <property type="entry name" value="AAA_23"/>
    <property type="match status" value="1"/>
</dbReference>
<dbReference type="PANTHER" id="PTHR32114:SF2">
    <property type="entry name" value="ABC TRANSPORTER ABCH.3"/>
    <property type="match status" value="1"/>
</dbReference>
<feature type="coiled-coil region" evidence="4">
    <location>
        <begin position="538"/>
        <end position="589"/>
    </location>
</feature>
<accession>H3NPT4</accession>
<evidence type="ECO:0000256" key="4">
    <source>
        <dbReference type="SAM" id="Coils"/>
    </source>
</evidence>
<organism evidence="6 7">
    <name type="scientific">Helcococcus kunzii ATCC 51366</name>
    <dbReference type="NCBI Taxonomy" id="883114"/>
    <lineage>
        <taxon>Bacteria</taxon>
        <taxon>Bacillati</taxon>
        <taxon>Bacillota</taxon>
        <taxon>Tissierellia</taxon>
        <taxon>Tissierellales</taxon>
        <taxon>Peptoniphilaceae</taxon>
        <taxon>Helcococcus</taxon>
    </lineage>
</organism>
<feature type="domain" description="Rad50/SbcC-type AAA" evidence="5">
    <location>
        <begin position="6"/>
        <end position="212"/>
    </location>
</feature>
<dbReference type="PROSITE" id="PS00675">
    <property type="entry name" value="SIGMA54_INTERACT_1"/>
    <property type="match status" value="1"/>
</dbReference>
<dbReference type="GeneID" id="96999321"/>
<dbReference type="PANTHER" id="PTHR32114">
    <property type="entry name" value="ABC TRANSPORTER ABCH.3"/>
    <property type="match status" value="1"/>
</dbReference>
<sequence length="913" mass="106601">MRIINLELQAFGPFLNRIHIDFEKIGKNGLFLISGQTGAGKTTIFDAIAYALYGKSSGGFRDEKMLRFAAATPDIETFVDLEFEYRDEIYRIFRVPKYQRYKKSGEGTTENGTKRVSLYLPNGDVINDQTEVDKFIVDLIGVDINQFTQIVMLAQGNFMKLLKSSNDDKEKLFRDIFFTQKYQQLELDIKLKYSEFNKKRENAKTQYDELISNFDFTENQQEQFVDIKNRSLNEVIEFISNINTELKCKIQKLDEEIGNISDKIDEKKILIEKITFYFDIKSKIEENKEALKSIKEKFEKIKEEYSTLKEKEIDKDNIKTEILTLESELKRFEKLNTIIAEKEKINSEIEGLKKNLDRGKGKQQEFVTTKNQIEDFLEENAKAEIELNKVQNKISINNEKTEKFNELSSLIEQRKTLEKNKVSLLEEFENIKSDKEIKQKIYEDTDERYFNSIVGILAKDLNENDPCPVCGSIHHPNKAHFTDEMVEKSDVDRSKKDYQLSKDKFDNQRNKLVELEHSLNFNKKDIEKIVKLLNLGDISKLDISIKELNNEKIELDRVNNKLKDILEEIEEKAKDKKLVDEKIEEITKKINLIDKTIIEKSTTIDNLEKQRIDEVEALGNRDEAKISKQLEEKNDLFEKLKTYIEDIRKEYDQINSNYNKYVNNLELYNNQLDERYNLNITLEKDKLDALNIQIGSKRTQFTDFNANLQNNNKQLDKLISLSSEIEEIDRLYYNYQELNNVLSGQLRSLEKISFESFVQMKYLDEILIESNKRFYKMTDGKYSLLRKEEADNLSSKFGLELEVYDHHNVQKRNINTLSGGESFQAALSLALGLSDVIQMQKGGIKLNSMFVDEGFGTLDNETLSKVMSILSNISQYNKLIGIISHVETLKEQIDNKIIVEKTNEGYSKLIQQM</sequence>
<gene>
    <name evidence="6" type="ORF">HMPREF9709_01356</name>
</gene>
<protein>
    <recommendedName>
        <fullName evidence="3">Nuclease SbcCD subunit C</fullName>
    </recommendedName>
</protein>
<comment type="subunit">
    <text evidence="2">Heterodimer of SbcC and SbcD.</text>
</comment>
<dbReference type="EMBL" id="AGEI01000024">
    <property type="protein sequence ID" value="EHR33312.1"/>
    <property type="molecule type" value="Genomic_DNA"/>
</dbReference>
<dbReference type="OrthoDB" id="9795626at2"/>
<dbReference type="Gene3D" id="3.40.50.300">
    <property type="entry name" value="P-loop containing nucleotide triphosphate hydrolases"/>
    <property type="match status" value="2"/>
</dbReference>
<dbReference type="Proteomes" id="UP000004191">
    <property type="component" value="Unassembled WGS sequence"/>
</dbReference>
<evidence type="ECO:0000256" key="3">
    <source>
        <dbReference type="ARBA" id="ARBA00013368"/>
    </source>
</evidence>
<evidence type="ECO:0000256" key="2">
    <source>
        <dbReference type="ARBA" id="ARBA00011322"/>
    </source>
</evidence>